<dbReference type="NCBIfam" id="TIGR01560">
    <property type="entry name" value="put_DNA_pack"/>
    <property type="match status" value="1"/>
</dbReference>
<comment type="caution">
    <text evidence="1">The sequence shown here is derived from an EMBL/GenBank/DDBJ whole genome shotgun (WGS) entry which is preliminary data.</text>
</comment>
<dbReference type="Gene3D" id="1.10.3230.30">
    <property type="entry name" value="Phage gp6-like head-tail connector protein"/>
    <property type="match status" value="1"/>
</dbReference>
<proteinExistence type="predicted"/>
<protein>
    <recommendedName>
        <fullName evidence="2">Phage gp6-like head-tail connector protein</fullName>
    </recommendedName>
</protein>
<dbReference type="InterPro" id="IPR021146">
    <property type="entry name" value="Phage_gp6-like_head-tail"/>
</dbReference>
<dbReference type="AlphaFoldDB" id="A0A0F9V435"/>
<name>A0A0F9V435_9ZZZZ</name>
<sequence>MIVDLADLKAQLRVDHDDDNVLIEQKIAAAQAHVENAIGFPIEETYAAPLVVPEPLKEAVRLYAAHLYENREASIVGVTIIPVPGFQDIINSYRDWTF</sequence>
<accession>A0A0F9V435</accession>
<reference evidence="1" key="1">
    <citation type="journal article" date="2015" name="Nature">
        <title>Complex archaea that bridge the gap between prokaryotes and eukaryotes.</title>
        <authorList>
            <person name="Spang A."/>
            <person name="Saw J.H."/>
            <person name="Jorgensen S.L."/>
            <person name="Zaremba-Niedzwiedzka K."/>
            <person name="Martijn J."/>
            <person name="Lind A.E."/>
            <person name="van Eijk R."/>
            <person name="Schleper C."/>
            <person name="Guy L."/>
            <person name="Ettema T.J."/>
        </authorList>
    </citation>
    <scope>NUCLEOTIDE SEQUENCE</scope>
</reference>
<evidence type="ECO:0008006" key="2">
    <source>
        <dbReference type="Google" id="ProtNLM"/>
    </source>
</evidence>
<dbReference type="InterPro" id="IPR006450">
    <property type="entry name" value="Phage_HK97_gp6-like"/>
</dbReference>
<dbReference type="Pfam" id="PF05135">
    <property type="entry name" value="Phage_connect_1"/>
    <property type="match status" value="1"/>
</dbReference>
<dbReference type="CDD" id="cd08054">
    <property type="entry name" value="gp6"/>
    <property type="match status" value="1"/>
</dbReference>
<evidence type="ECO:0000313" key="1">
    <source>
        <dbReference type="EMBL" id="KKN94447.1"/>
    </source>
</evidence>
<dbReference type="EMBL" id="LAZR01000078">
    <property type="protein sequence ID" value="KKN94447.1"/>
    <property type="molecule type" value="Genomic_DNA"/>
</dbReference>
<organism evidence="1">
    <name type="scientific">marine sediment metagenome</name>
    <dbReference type="NCBI Taxonomy" id="412755"/>
    <lineage>
        <taxon>unclassified sequences</taxon>
        <taxon>metagenomes</taxon>
        <taxon>ecological metagenomes</taxon>
    </lineage>
</organism>
<gene>
    <name evidence="1" type="ORF">LCGC14_0187940</name>
</gene>